<evidence type="ECO:0008006" key="6">
    <source>
        <dbReference type="Google" id="ProtNLM"/>
    </source>
</evidence>
<dbReference type="OrthoDB" id="2576311at2759"/>
<evidence type="ECO:0000256" key="2">
    <source>
        <dbReference type="SAM" id="Phobius"/>
    </source>
</evidence>
<dbReference type="EMBL" id="KN834789">
    <property type="protein sequence ID" value="KIK57657.1"/>
    <property type="molecule type" value="Genomic_DNA"/>
</dbReference>
<feature type="chain" id="PRO_5002225244" description="Mid2 domain-containing protein" evidence="3">
    <location>
        <begin position="23"/>
        <end position="288"/>
    </location>
</feature>
<gene>
    <name evidence="4" type="ORF">GYMLUDRAFT_61075</name>
</gene>
<keyword evidence="3" id="KW-0732">Signal</keyword>
<protein>
    <recommendedName>
        <fullName evidence="6">Mid2 domain-containing protein</fullName>
    </recommendedName>
</protein>
<evidence type="ECO:0000313" key="4">
    <source>
        <dbReference type="EMBL" id="KIK57657.1"/>
    </source>
</evidence>
<feature type="transmembrane region" description="Helical" evidence="2">
    <location>
        <begin position="212"/>
        <end position="238"/>
    </location>
</feature>
<keyword evidence="2" id="KW-1133">Transmembrane helix</keyword>
<accession>A0A0D0CHE0</accession>
<evidence type="ECO:0000256" key="1">
    <source>
        <dbReference type="SAM" id="MobiDB-lite"/>
    </source>
</evidence>
<feature type="signal peptide" evidence="3">
    <location>
        <begin position="1"/>
        <end position="22"/>
    </location>
</feature>
<dbReference type="HOGENOM" id="CLU_053888_2_0_1"/>
<dbReference type="AlphaFoldDB" id="A0A0D0CHE0"/>
<reference evidence="4 5" key="1">
    <citation type="submission" date="2014-04" db="EMBL/GenBank/DDBJ databases">
        <title>Evolutionary Origins and Diversification of the Mycorrhizal Mutualists.</title>
        <authorList>
            <consortium name="DOE Joint Genome Institute"/>
            <consortium name="Mycorrhizal Genomics Consortium"/>
            <person name="Kohler A."/>
            <person name="Kuo A."/>
            <person name="Nagy L.G."/>
            <person name="Floudas D."/>
            <person name="Copeland A."/>
            <person name="Barry K.W."/>
            <person name="Cichocki N."/>
            <person name="Veneault-Fourrey C."/>
            <person name="LaButti K."/>
            <person name="Lindquist E.A."/>
            <person name="Lipzen A."/>
            <person name="Lundell T."/>
            <person name="Morin E."/>
            <person name="Murat C."/>
            <person name="Riley R."/>
            <person name="Ohm R."/>
            <person name="Sun H."/>
            <person name="Tunlid A."/>
            <person name="Henrissat B."/>
            <person name="Grigoriev I.V."/>
            <person name="Hibbett D.S."/>
            <person name="Martin F."/>
        </authorList>
    </citation>
    <scope>NUCLEOTIDE SEQUENCE [LARGE SCALE GENOMIC DNA]</scope>
    <source>
        <strain evidence="4 5">FD-317 M1</strain>
    </source>
</reference>
<evidence type="ECO:0000313" key="5">
    <source>
        <dbReference type="Proteomes" id="UP000053593"/>
    </source>
</evidence>
<keyword evidence="2" id="KW-0472">Membrane</keyword>
<feature type="compositionally biased region" description="Polar residues" evidence="1">
    <location>
        <begin position="184"/>
        <end position="198"/>
    </location>
</feature>
<proteinExistence type="predicted"/>
<sequence length="288" mass="30712">MTWPKELMLMAIILALSSTTRSQNTLTNATCTASFSWSENSFQQSPCIVTALLESLCVPLGGVQVPALPVNNHYNPPSPSQATTCECSTITYMLISACAACQSREWIAWQDWSVNCPIVELGVFPLQLPSTIVVPSWAYMNISQINGTFNVQAAQSSSCADASLSQTTSFSSSASPTSTLQDSTSLISSPTQAPTQVPTQASAHSSTSTTNVGAIAGGIVGGLAVLVSLALMILWLCIRRSKRAKRLSELQPKTISPELNEGSRNYLNSSMSTVPTPYSYVSDVSHLF</sequence>
<organism evidence="4 5">
    <name type="scientific">Collybiopsis luxurians FD-317 M1</name>
    <dbReference type="NCBI Taxonomy" id="944289"/>
    <lineage>
        <taxon>Eukaryota</taxon>
        <taxon>Fungi</taxon>
        <taxon>Dikarya</taxon>
        <taxon>Basidiomycota</taxon>
        <taxon>Agaricomycotina</taxon>
        <taxon>Agaricomycetes</taxon>
        <taxon>Agaricomycetidae</taxon>
        <taxon>Agaricales</taxon>
        <taxon>Marasmiineae</taxon>
        <taxon>Omphalotaceae</taxon>
        <taxon>Collybiopsis</taxon>
        <taxon>Collybiopsis luxurians</taxon>
    </lineage>
</organism>
<feature type="region of interest" description="Disordered" evidence="1">
    <location>
        <begin position="169"/>
        <end position="206"/>
    </location>
</feature>
<dbReference type="Proteomes" id="UP000053593">
    <property type="component" value="Unassembled WGS sequence"/>
</dbReference>
<keyword evidence="2" id="KW-0812">Transmembrane</keyword>
<feature type="compositionally biased region" description="Low complexity" evidence="1">
    <location>
        <begin position="169"/>
        <end position="183"/>
    </location>
</feature>
<keyword evidence="5" id="KW-1185">Reference proteome</keyword>
<evidence type="ECO:0000256" key="3">
    <source>
        <dbReference type="SAM" id="SignalP"/>
    </source>
</evidence>
<name>A0A0D0CHE0_9AGAR</name>